<evidence type="ECO:0000256" key="1">
    <source>
        <dbReference type="SAM" id="Phobius"/>
    </source>
</evidence>
<proteinExistence type="predicted"/>
<accession>A0ABQ1ELS5</accession>
<sequence length="75" mass="8377">MTSKGIPLFMAGCLVLTLYQWFRLKGTPRNEKITYIAILALCWILAISLVVNPTLPGPSQMVDSLFRPIGKLIDK</sequence>
<dbReference type="EMBL" id="BMHE01000009">
    <property type="protein sequence ID" value="GFZ77509.1"/>
    <property type="molecule type" value="Genomic_DNA"/>
</dbReference>
<dbReference type="RefSeq" id="WP_189011651.1">
    <property type="nucleotide sequence ID" value="NZ_BMHE01000009.1"/>
</dbReference>
<feature type="transmembrane region" description="Helical" evidence="1">
    <location>
        <begin position="34"/>
        <end position="55"/>
    </location>
</feature>
<keyword evidence="1" id="KW-0812">Transmembrane</keyword>
<comment type="caution">
    <text evidence="2">The sequence shown here is derived from an EMBL/GenBank/DDBJ whole genome shotgun (WGS) entry which is preliminary data.</text>
</comment>
<gene>
    <name evidence="2" type="ORF">GCM10008018_23800</name>
</gene>
<organism evidence="2 3">
    <name type="scientific">Paenibacillus marchantiophytorum</name>
    <dbReference type="NCBI Taxonomy" id="1619310"/>
    <lineage>
        <taxon>Bacteria</taxon>
        <taxon>Bacillati</taxon>
        <taxon>Bacillota</taxon>
        <taxon>Bacilli</taxon>
        <taxon>Bacillales</taxon>
        <taxon>Paenibacillaceae</taxon>
        <taxon>Paenibacillus</taxon>
    </lineage>
</organism>
<protein>
    <submittedName>
        <fullName evidence="2">Uncharacterized protein</fullName>
    </submittedName>
</protein>
<evidence type="ECO:0000313" key="2">
    <source>
        <dbReference type="EMBL" id="GFZ77509.1"/>
    </source>
</evidence>
<name>A0ABQ1ELS5_9BACL</name>
<reference evidence="3" key="1">
    <citation type="journal article" date="2019" name="Int. J. Syst. Evol. Microbiol.">
        <title>The Global Catalogue of Microorganisms (GCM) 10K type strain sequencing project: providing services to taxonomists for standard genome sequencing and annotation.</title>
        <authorList>
            <consortium name="The Broad Institute Genomics Platform"/>
            <consortium name="The Broad Institute Genome Sequencing Center for Infectious Disease"/>
            <person name="Wu L."/>
            <person name="Ma J."/>
        </authorList>
    </citation>
    <scope>NUCLEOTIDE SEQUENCE [LARGE SCALE GENOMIC DNA]</scope>
    <source>
        <strain evidence="3">CGMCC 1.15043</strain>
    </source>
</reference>
<keyword evidence="3" id="KW-1185">Reference proteome</keyword>
<keyword evidence="1" id="KW-0472">Membrane</keyword>
<evidence type="ECO:0000313" key="3">
    <source>
        <dbReference type="Proteomes" id="UP000615455"/>
    </source>
</evidence>
<feature type="transmembrane region" description="Helical" evidence="1">
    <location>
        <begin position="6"/>
        <end position="22"/>
    </location>
</feature>
<dbReference type="Proteomes" id="UP000615455">
    <property type="component" value="Unassembled WGS sequence"/>
</dbReference>
<keyword evidence="1" id="KW-1133">Transmembrane helix</keyword>